<keyword evidence="3" id="KW-1185">Reference proteome</keyword>
<accession>A0A1H1MVU3</accession>
<dbReference type="SMART" id="SM00871">
    <property type="entry name" value="AraC_E_bind"/>
    <property type="match status" value="1"/>
</dbReference>
<dbReference type="STRING" id="545619.SAMN04489860_0357"/>
<dbReference type="Gene3D" id="3.20.80.10">
    <property type="entry name" value="Regulatory factor, effector binding domain"/>
    <property type="match status" value="1"/>
</dbReference>
<dbReference type="InterPro" id="IPR010499">
    <property type="entry name" value="AraC_E-bd"/>
</dbReference>
<feature type="domain" description="AraC effector-binding" evidence="1">
    <location>
        <begin position="1"/>
        <end position="151"/>
    </location>
</feature>
<dbReference type="InterPro" id="IPR029442">
    <property type="entry name" value="GyrI-like"/>
</dbReference>
<evidence type="ECO:0000313" key="2">
    <source>
        <dbReference type="EMBL" id="SDR90983.1"/>
    </source>
</evidence>
<dbReference type="EMBL" id="LT629776">
    <property type="protein sequence ID" value="SDR90983.1"/>
    <property type="molecule type" value="Genomic_DNA"/>
</dbReference>
<organism evidence="2 3">
    <name type="scientific">Paraoerskovia marina</name>
    <dbReference type="NCBI Taxonomy" id="545619"/>
    <lineage>
        <taxon>Bacteria</taxon>
        <taxon>Bacillati</taxon>
        <taxon>Actinomycetota</taxon>
        <taxon>Actinomycetes</taxon>
        <taxon>Micrococcales</taxon>
        <taxon>Cellulomonadaceae</taxon>
        <taxon>Paraoerskovia</taxon>
    </lineage>
</organism>
<dbReference type="AlphaFoldDB" id="A0A1H1MVU3"/>
<proteinExistence type="predicted"/>
<dbReference type="SUPFAM" id="SSF55136">
    <property type="entry name" value="Probable bacterial effector-binding domain"/>
    <property type="match status" value="1"/>
</dbReference>
<dbReference type="Proteomes" id="UP000185663">
    <property type="component" value="Chromosome I"/>
</dbReference>
<dbReference type="InterPro" id="IPR011256">
    <property type="entry name" value="Reg_factor_effector_dom_sf"/>
</dbReference>
<evidence type="ECO:0000313" key="3">
    <source>
        <dbReference type="Proteomes" id="UP000185663"/>
    </source>
</evidence>
<reference evidence="2 3" key="1">
    <citation type="submission" date="2016-10" db="EMBL/GenBank/DDBJ databases">
        <authorList>
            <person name="de Groot N.N."/>
        </authorList>
    </citation>
    <scope>NUCLEOTIDE SEQUENCE [LARGE SCALE GENOMIC DNA]</scope>
    <source>
        <strain evidence="2 3">DSM 22126</strain>
    </source>
</reference>
<gene>
    <name evidence="2" type="ORF">SAMN04489860_0357</name>
</gene>
<protein>
    <submittedName>
        <fullName evidence="2">Effector-binding domain-containing protein</fullName>
    </submittedName>
</protein>
<name>A0A1H1MVU3_9CELL</name>
<sequence length="151" mass="15643">MEIVDQPAIVAAARRAEIAMSEMRPFFDTAYTAVASAAGAGGGTISGPAIAWYSRMPAETADVTAGFPVAGLEVGPLADDVDVVEIPGGRSAVATAVGPYEKLGESWQALAEWAAAQGETPRGDFAEHYVTEPTPDGDPDKNVTRLILPLV</sequence>
<dbReference type="eggNOG" id="COG4978">
    <property type="taxonomic scope" value="Bacteria"/>
</dbReference>
<evidence type="ECO:0000259" key="1">
    <source>
        <dbReference type="SMART" id="SM00871"/>
    </source>
</evidence>
<dbReference type="Pfam" id="PF06445">
    <property type="entry name" value="GyrI-like"/>
    <property type="match status" value="1"/>
</dbReference>